<sequence>MSDQEESPKRETTKESISEVDAQLKRKKECCSAGCGTHGSCGCRQSKKTGRMVVSAGFTEESVRRITHLQRVELGGCPQCGAIGLCDHKFTDKPGSLPLG</sequence>
<dbReference type="EMBL" id="LBXO01000032">
    <property type="protein sequence ID" value="KKR32501.1"/>
    <property type="molecule type" value="Genomic_DNA"/>
</dbReference>
<protein>
    <submittedName>
        <fullName evidence="1">Uncharacterized protein</fullName>
    </submittedName>
</protein>
<organism evidence="1 2">
    <name type="scientific">Candidatus Falkowbacteria bacterium GW2011_GWF2_39_8</name>
    <dbReference type="NCBI Taxonomy" id="1618642"/>
    <lineage>
        <taxon>Bacteria</taxon>
        <taxon>Candidatus Falkowiibacteriota</taxon>
    </lineage>
</organism>
<evidence type="ECO:0000313" key="2">
    <source>
        <dbReference type="Proteomes" id="UP000034137"/>
    </source>
</evidence>
<gene>
    <name evidence="1" type="ORF">UT64_C0032G0015</name>
</gene>
<evidence type="ECO:0000313" key="1">
    <source>
        <dbReference type="EMBL" id="KKR32501.1"/>
    </source>
</evidence>
<dbReference type="AlphaFoldDB" id="A0A0G0Q552"/>
<proteinExistence type="predicted"/>
<accession>A0A0G0Q552</accession>
<reference evidence="1 2" key="1">
    <citation type="journal article" date="2015" name="Nature">
        <title>rRNA introns, odd ribosomes, and small enigmatic genomes across a large radiation of phyla.</title>
        <authorList>
            <person name="Brown C.T."/>
            <person name="Hug L.A."/>
            <person name="Thomas B.C."/>
            <person name="Sharon I."/>
            <person name="Castelle C.J."/>
            <person name="Singh A."/>
            <person name="Wilkins M.J."/>
            <person name="Williams K.H."/>
            <person name="Banfield J.F."/>
        </authorList>
    </citation>
    <scope>NUCLEOTIDE SEQUENCE [LARGE SCALE GENOMIC DNA]</scope>
</reference>
<dbReference type="Proteomes" id="UP000034137">
    <property type="component" value="Unassembled WGS sequence"/>
</dbReference>
<name>A0A0G0Q552_9BACT</name>
<comment type="caution">
    <text evidence="1">The sequence shown here is derived from an EMBL/GenBank/DDBJ whole genome shotgun (WGS) entry which is preliminary data.</text>
</comment>